<sequence>MADKVNLNLSCKRIVIVYEIGLKSDKANLAANNLNIYFCRRKINVKLVSDHKERYTAMADV</sequence>
<comment type="caution">
    <text evidence="1">The sequence shown here is derived from an EMBL/GenBank/DDBJ whole genome shotgun (WGS) entry which is preliminary data.</text>
</comment>
<keyword evidence="2" id="KW-1185">Reference proteome</keyword>
<proteinExistence type="predicted"/>
<dbReference type="EMBL" id="RJJX01000018">
    <property type="protein sequence ID" value="RUT73599.1"/>
    <property type="molecule type" value="Genomic_DNA"/>
</dbReference>
<reference evidence="1 2" key="1">
    <citation type="submission" date="2018-11" db="EMBL/GenBank/DDBJ databases">
        <title>Parancylomarina longa gen. nov., sp. nov., isolated from sediments of southern Okinawa.</title>
        <authorList>
            <person name="Fu T."/>
        </authorList>
    </citation>
    <scope>NUCLEOTIDE SEQUENCE [LARGE SCALE GENOMIC DNA]</scope>
    <source>
        <strain evidence="1 2">T3-2 S1-C</strain>
    </source>
</reference>
<evidence type="ECO:0000313" key="2">
    <source>
        <dbReference type="Proteomes" id="UP000282985"/>
    </source>
</evidence>
<dbReference type="Proteomes" id="UP000282985">
    <property type="component" value="Unassembled WGS sequence"/>
</dbReference>
<accession>A0A434AGQ3</accession>
<organism evidence="1 2">
    <name type="scientific">Ancylomarina longa</name>
    <dbReference type="NCBI Taxonomy" id="2487017"/>
    <lineage>
        <taxon>Bacteria</taxon>
        <taxon>Pseudomonadati</taxon>
        <taxon>Bacteroidota</taxon>
        <taxon>Bacteroidia</taxon>
        <taxon>Marinilabiliales</taxon>
        <taxon>Marinifilaceae</taxon>
        <taxon>Ancylomarina</taxon>
    </lineage>
</organism>
<gene>
    <name evidence="1" type="ORF">DLK05_12275</name>
</gene>
<evidence type="ECO:0000313" key="1">
    <source>
        <dbReference type="EMBL" id="RUT73599.1"/>
    </source>
</evidence>
<protein>
    <submittedName>
        <fullName evidence="1">Uncharacterized protein</fullName>
    </submittedName>
</protein>
<name>A0A434AGQ3_9BACT</name>
<dbReference type="AlphaFoldDB" id="A0A434AGQ3"/>